<proteinExistence type="predicted"/>
<accession>A0A6J4QT26</accession>
<name>A0A6J4QT26_9ACTN</name>
<evidence type="ECO:0000313" key="1">
    <source>
        <dbReference type="EMBL" id="CAA9454461.1"/>
    </source>
</evidence>
<protein>
    <submittedName>
        <fullName evidence="1">Uncharacterized protein</fullName>
    </submittedName>
</protein>
<reference evidence="1" key="1">
    <citation type="submission" date="2020-02" db="EMBL/GenBank/DDBJ databases">
        <authorList>
            <person name="Meier V. D."/>
        </authorList>
    </citation>
    <scope>NUCLEOTIDE SEQUENCE</scope>
    <source>
        <strain evidence="1">AVDCRST_MAG14</strain>
    </source>
</reference>
<sequence length="42" mass="4760">MPEVRFERVAVGWLFLLSFGGPILSALSNAASRRGYFYSEKH</sequence>
<dbReference type="AlphaFoldDB" id="A0A6J4QT26"/>
<organism evidence="1">
    <name type="scientific">uncultured Rubrobacteraceae bacterium</name>
    <dbReference type="NCBI Taxonomy" id="349277"/>
    <lineage>
        <taxon>Bacteria</taxon>
        <taxon>Bacillati</taxon>
        <taxon>Actinomycetota</taxon>
        <taxon>Rubrobacteria</taxon>
        <taxon>Rubrobacterales</taxon>
        <taxon>Rubrobacteraceae</taxon>
        <taxon>environmental samples</taxon>
    </lineage>
</organism>
<dbReference type="EMBL" id="CADCVG010000057">
    <property type="protein sequence ID" value="CAA9454461.1"/>
    <property type="molecule type" value="Genomic_DNA"/>
</dbReference>
<gene>
    <name evidence="1" type="ORF">AVDCRST_MAG14-1381</name>
</gene>